<dbReference type="InterPro" id="IPR045865">
    <property type="entry name" value="ACT-like_dom_sf"/>
</dbReference>
<dbReference type="InterPro" id="IPR016540">
    <property type="entry name" value="UCP008459"/>
</dbReference>
<dbReference type="AlphaFoldDB" id="A0A6B0T699"/>
<accession>A0A6B0T699</accession>
<dbReference type="Proteomes" id="UP000466535">
    <property type="component" value="Unassembled WGS sequence"/>
</dbReference>
<dbReference type="RefSeq" id="WP_159762898.1">
    <property type="nucleotide sequence ID" value="NZ_WUUT01000001.1"/>
</dbReference>
<keyword evidence="3" id="KW-1185">Reference proteome</keyword>
<proteinExistence type="predicted"/>
<comment type="caution">
    <text evidence="2">The sequence shown here is derived from an EMBL/GenBank/DDBJ whole genome shotgun (WGS) entry which is preliminary data.</text>
</comment>
<evidence type="ECO:0000313" key="2">
    <source>
        <dbReference type="EMBL" id="MXR50802.1"/>
    </source>
</evidence>
<dbReference type="EMBL" id="WUUT01000001">
    <property type="protein sequence ID" value="MXR50802.1"/>
    <property type="molecule type" value="Genomic_DNA"/>
</dbReference>
<evidence type="ECO:0000259" key="1">
    <source>
        <dbReference type="Pfam" id="PF13840"/>
    </source>
</evidence>
<dbReference type="PANTHER" id="PTHR39199">
    <property type="entry name" value="BLR5128 PROTEIN"/>
    <property type="match status" value="1"/>
</dbReference>
<feature type="domain" description="CASTOR ACT" evidence="1">
    <location>
        <begin position="58"/>
        <end position="119"/>
    </location>
</feature>
<dbReference type="SUPFAM" id="SSF55021">
    <property type="entry name" value="ACT-like"/>
    <property type="match status" value="1"/>
</dbReference>
<sequence length="128" mass="14164">MDPIQVLQDGAVRVSEATYAVCRTDHSHPAAFATIRDETETTLIIEESEVGSLDAETVETGWKRLTFEMELPFELVGFLATVATELAEADVSVFVVSSYSTDHVLVKQENLDDALSRLEELGCRILMQ</sequence>
<evidence type="ECO:0000313" key="3">
    <source>
        <dbReference type="Proteomes" id="UP000466535"/>
    </source>
</evidence>
<protein>
    <submittedName>
        <fullName evidence="2">ACT domain-containing protein</fullName>
    </submittedName>
</protein>
<dbReference type="PIRSF" id="PIRSF008459">
    <property type="entry name" value="UCP008459"/>
    <property type="match status" value="1"/>
</dbReference>
<gene>
    <name evidence="2" type="ORF">GRX03_04170</name>
</gene>
<name>A0A6B0T699_9EURY</name>
<dbReference type="Pfam" id="PF13840">
    <property type="entry name" value="ACT_7"/>
    <property type="match status" value="1"/>
</dbReference>
<dbReference type="Gene3D" id="3.30.2130.10">
    <property type="entry name" value="VC0802-like"/>
    <property type="match status" value="1"/>
</dbReference>
<dbReference type="PANTHER" id="PTHR39199:SF1">
    <property type="entry name" value="BLR5128 PROTEIN"/>
    <property type="match status" value="1"/>
</dbReference>
<dbReference type="OrthoDB" id="50343at2157"/>
<dbReference type="InterPro" id="IPR027795">
    <property type="entry name" value="CASTOR_ACT_dom"/>
</dbReference>
<reference evidence="2 3" key="1">
    <citation type="submission" date="2019-12" db="EMBL/GenBank/DDBJ databases">
        <title>Isolation and characterization of three novel carbon monoxide-oxidizing members of Halobacteria from salione crusts and soils.</title>
        <authorList>
            <person name="Myers M.R."/>
            <person name="King G.M."/>
        </authorList>
    </citation>
    <scope>NUCLEOTIDE SEQUENCE [LARGE SCALE GENOMIC DNA]</scope>
    <source>
        <strain evidence="2 3">WSH3</strain>
    </source>
</reference>
<organism evidence="2 3">
    <name type="scientific">Halovenus carboxidivorans</name>
    <dbReference type="NCBI Taxonomy" id="2692199"/>
    <lineage>
        <taxon>Archaea</taxon>
        <taxon>Methanobacteriati</taxon>
        <taxon>Methanobacteriota</taxon>
        <taxon>Stenosarchaea group</taxon>
        <taxon>Halobacteria</taxon>
        <taxon>Halobacteriales</taxon>
        <taxon>Haloarculaceae</taxon>
        <taxon>Halovenus</taxon>
    </lineage>
</organism>